<dbReference type="Gene3D" id="1.20.120.450">
    <property type="entry name" value="dinb family like domain"/>
    <property type="match status" value="1"/>
</dbReference>
<dbReference type="PANTHER" id="PTHR37302">
    <property type="entry name" value="SLR1116 PROTEIN"/>
    <property type="match status" value="1"/>
</dbReference>
<comment type="caution">
    <text evidence="3">The sequence shown here is derived from an EMBL/GenBank/DDBJ whole genome shotgun (WGS) entry which is preliminary data.</text>
</comment>
<dbReference type="InterPro" id="IPR034660">
    <property type="entry name" value="DinB/YfiT-like"/>
</dbReference>
<sequence>MKEKFTALFEYNQAMNIKVIDLLTLNYNKISEKALLLLSHTLNAHQIWNARIQKEKEFAVWQLNDWNFVRSINENNYQNTLKILKNDDLNRTVIYHNSKGDQFENKLEDILFHVINHSTYHRAQIATECRSNGIEPLISDYIMFKRNS</sequence>
<gene>
    <name evidence="3" type="ORF">H8B04_12715</name>
</gene>
<evidence type="ECO:0000256" key="1">
    <source>
        <dbReference type="ARBA" id="ARBA00008635"/>
    </source>
</evidence>
<dbReference type="RefSeq" id="WP_190302595.1">
    <property type="nucleotide sequence ID" value="NZ_JACOIJ010000027.1"/>
</dbReference>
<dbReference type="Pfam" id="PF05163">
    <property type="entry name" value="DinB"/>
    <property type="match status" value="1"/>
</dbReference>
<dbReference type="PANTHER" id="PTHR37302:SF3">
    <property type="entry name" value="DAMAGE-INDUCIBLE PROTEIN DINB"/>
    <property type="match status" value="1"/>
</dbReference>
<keyword evidence="4" id="KW-1185">Reference proteome</keyword>
<proteinExistence type="inferred from homology"/>
<organism evidence="3 4">
    <name type="scientific">Sphingobacterium litopenaei</name>
    <dbReference type="NCBI Taxonomy" id="2763500"/>
    <lineage>
        <taxon>Bacteria</taxon>
        <taxon>Pseudomonadati</taxon>
        <taxon>Bacteroidota</taxon>
        <taxon>Sphingobacteriia</taxon>
        <taxon>Sphingobacteriales</taxon>
        <taxon>Sphingobacteriaceae</taxon>
        <taxon>Sphingobacterium</taxon>
    </lineage>
</organism>
<accession>A0ABR7YGG9</accession>
<evidence type="ECO:0000313" key="4">
    <source>
        <dbReference type="Proteomes" id="UP000651271"/>
    </source>
</evidence>
<protein>
    <submittedName>
        <fullName evidence="3">Damage-inducible protein DinB</fullName>
    </submittedName>
</protein>
<evidence type="ECO:0000313" key="3">
    <source>
        <dbReference type="EMBL" id="MBD1430413.1"/>
    </source>
</evidence>
<reference evidence="3 4" key="1">
    <citation type="submission" date="2020-08" db="EMBL/GenBank/DDBJ databases">
        <title>Sphingobacterium sp. DN04309 isolated from aquaculture water.</title>
        <authorList>
            <person name="Zhang M."/>
        </authorList>
    </citation>
    <scope>NUCLEOTIDE SEQUENCE [LARGE SCALE GENOMIC DNA]</scope>
    <source>
        <strain evidence="3 4">DN04309</strain>
    </source>
</reference>
<dbReference type="Proteomes" id="UP000651271">
    <property type="component" value="Unassembled WGS sequence"/>
</dbReference>
<dbReference type="SUPFAM" id="SSF109854">
    <property type="entry name" value="DinB/YfiT-like putative metalloenzymes"/>
    <property type="match status" value="1"/>
</dbReference>
<evidence type="ECO:0000256" key="2">
    <source>
        <dbReference type="ARBA" id="ARBA00022723"/>
    </source>
</evidence>
<dbReference type="InterPro" id="IPR007837">
    <property type="entry name" value="DinB"/>
</dbReference>
<comment type="similarity">
    <text evidence="1">Belongs to the DinB family.</text>
</comment>
<name>A0ABR7YGG9_9SPHI</name>
<dbReference type="EMBL" id="JACOIJ010000027">
    <property type="protein sequence ID" value="MBD1430413.1"/>
    <property type="molecule type" value="Genomic_DNA"/>
</dbReference>
<keyword evidence="2" id="KW-0479">Metal-binding</keyword>